<feature type="region of interest" description="Disordered" evidence="1">
    <location>
        <begin position="1610"/>
        <end position="1656"/>
    </location>
</feature>
<feature type="compositionally biased region" description="Basic and acidic residues" evidence="1">
    <location>
        <begin position="1429"/>
        <end position="1440"/>
    </location>
</feature>
<feature type="compositionally biased region" description="Polar residues" evidence="1">
    <location>
        <begin position="538"/>
        <end position="558"/>
    </location>
</feature>
<name>A0AAN7A0H1_9PEZI</name>
<feature type="compositionally biased region" description="Basic and acidic residues" evidence="1">
    <location>
        <begin position="729"/>
        <end position="747"/>
    </location>
</feature>
<feature type="region of interest" description="Disordered" evidence="1">
    <location>
        <begin position="778"/>
        <end position="945"/>
    </location>
</feature>
<feature type="region of interest" description="Disordered" evidence="1">
    <location>
        <begin position="1084"/>
        <end position="1591"/>
    </location>
</feature>
<sequence>MAWWDSQHRALSPSSPRSRPRLTMGDAFPRLEPTHVDKHIEMERERALLSPVFEEYLGPPTTPALVVHVDIRFTDPIIRSRYCRSYSSSPGLDATNRICRGLVRRIERCSEEFITRKDSGALEVFKGDTYERKPQRFEMTFRVMRRGKGEWAERTYRSYQKQPLTVALTKEVTLAVHRMIGLFLRRHDENFQWLDCPVPDGEWEGSETIAPSLGAPLSLLCIPASRFIEPTQAFEFVPGYSIDLGFRSRDSQRKNPMVERRIKVNSAQTTPLTLFMSEDMLWKALQFANQGLDSKKREFDDHLPEHSVLDGPHSEDDTLEIDLRVSNNLGPVYSHMHRNVKSTLALFRDPEAKDCDNFLCDIERYLTHIRDETDAMLNAMNDLEVRVVELKGVGWTLREPAKFTLGSSSSYGRRTIQAALDRMQTGIGDVIRGHNIAIHVTAHKRGHIVLDKAIVAHEKRGKSKETFASPKDAQVAFVTRLKARIQMDIDKVVEDSCSIHDILEDEEDYFARPMTPAQPVTPAQPEQPVFEGPAPILSPSSTRSSPAKQTRPGSSSMHVSPRPRTQRVFSLSRRSTESVRSIDYLRAARDPLLNDSTAASEQVPEPRAVELSLGDGPEQLLAAAEVRPARSFSLVSRRPSSAMRVSNASTLVEEQAVCDGESDGQNHNKTGDAQLRFVEGRGLGVMTSTEEEASPGAALPGTLPGAATPTASLASNPADQQLEVPSGNDESRDAPPSARENKQGKMDTPEAFVDAREYVASPVSEGIAKSECFDALAGVRSPRDDDEFSTAPSTPELSTGGSSPRHSVLITPVYLRTGSRAKDPVPPGFYPESDPEDATTDVQGESTPGPDSKEDHGRPATDECTIGQPNSLPQPVAGVSAAVEGPENTPGDANNQHTTENCDPAARVVSLDETPDTKSTSTPRPCTTPLPIPGSSTNSSAASGSQVYTTNLGAELAAGSDSLFHAPDFPTPQVRGPDSSAEPVCNPVLHSSKSGLVLNPVNKLEFALEPEPHISEAPGSDLGAGRGSEATPVEDSVNSHAPDDVAEALTGDGPEESCGAEPEAVPSGAGVVVAEVMIHGTEDASEVGSCPLGSDNTADGTGLVTDDHEKEQLTIEETTSQDVGPVEETVEVHGSDDINAHSSETPELLSEEDRGPSSGPETAHIEPEDAISDKVSDSVSADHAANETAANDNADVSDPGAVPEHAEHRGADPEPPVASQVPVPTATGAEQDGDSQPEDAAAVSDGPEFLVESPGLDDAGAVSQDIVPGAQTDPLDEALLNEVETKEQPGAVPTEAETESPGSDDGKGEEESLAVPIVTDVAESESSEQDSREGSLTVPTGPDGTDTENLERDIGDEGKEVAAAAPIVTDAAGTENLERNTNDATEDSITVPTVSDTTDTENPERNLGEEQPVEADDLSQGSMEDSAGEETKSPEARIVDEELAQELDQTDAIGGEEAYESDKEAEPHAVAGVRNDNDAANKIFGPEASIDETGEPAGNESDKLQIKQDVCPNQGTLEPQPHGKHAAPAISVDGLTTPEPDTSTPSTKTTKPDASSGIVVFPIEPPAGEPTQPPPPQPEKAKPHLAPIPDLSKLPKRFSAATRTSLCSDTASFTGRDSVDSIRPSTDEHRRCPDVPLISEQPHTSSSRPQTAGYLGFGDRRESRFVEVGLRGALGDVKARRMSLPLQSMLDKETMDGGLAAAAAAAVGRPSVSPSEKEAGGGGGGGKGSGGSRLGKRRAKVAATTGELDNGYSDTSVLPRMMMMLAGAVAIGKIIRRAAE</sequence>
<feature type="region of interest" description="Disordered" evidence="1">
    <location>
        <begin position="1707"/>
        <end position="1739"/>
    </location>
</feature>
<feature type="compositionally biased region" description="Basic and acidic residues" evidence="1">
    <location>
        <begin position="851"/>
        <end position="861"/>
    </location>
</feature>
<feature type="compositionally biased region" description="Low complexity" evidence="1">
    <location>
        <begin position="1181"/>
        <end position="1194"/>
    </location>
</feature>
<feature type="compositionally biased region" description="Low complexity" evidence="1">
    <location>
        <begin position="934"/>
        <end position="945"/>
    </location>
</feature>
<evidence type="ECO:0000313" key="3">
    <source>
        <dbReference type="Proteomes" id="UP001302745"/>
    </source>
</evidence>
<feature type="compositionally biased region" description="Pro residues" evidence="1">
    <location>
        <begin position="1563"/>
        <end position="1578"/>
    </location>
</feature>
<feature type="region of interest" description="Disordered" evidence="1">
    <location>
        <begin position="1"/>
        <end position="25"/>
    </location>
</feature>
<feature type="compositionally biased region" description="Polar residues" evidence="1">
    <location>
        <begin position="1641"/>
        <end position="1650"/>
    </location>
</feature>
<feature type="compositionally biased region" description="Basic and acidic residues" evidence="1">
    <location>
        <begin position="1349"/>
        <end position="1360"/>
    </location>
</feature>
<evidence type="ECO:0008006" key="4">
    <source>
        <dbReference type="Google" id="ProtNLM"/>
    </source>
</evidence>
<dbReference type="Proteomes" id="UP001302745">
    <property type="component" value="Unassembled WGS sequence"/>
</dbReference>
<protein>
    <recommendedName>
        <fullName evidence="4">Pt repeat family protein</fullName>
    </recommendedName>
</protein>
<feature type="compositionally biased region" description="Basic and acidic residues" evidence="1">
    <location>
        <begin position="1163"/>
        <end position="1176"/>
    </location>
</feature>
<feature type="compositionally biased region" description="Polar residues" evidence="1">
    <location>
        <begin position="1387"/>
        <end position="1397"/>
    </location>
</feature>
<evidence type="ECO:0000313" key="2">
    <source>
        <dbReference type="EMBL" id="KAK4156953.1"/>
    </source>
</evidence>
<reference evidence="2" key="1">
    <citation type="journal article" date="2023" name="Mol. Phylogenet. Evol.">
        <title>Genome-scale phylogeny and comparative genomics of the fungal order Sordariales.</title>
        <authorList>
            <person name="Hensen N."/>
            <person name="Bonometti L."/>
            <person name="Westerberg I."/>
            <person name="Brannstrom I.O."/>
            <person name="Guillou S."/>
            <person name="Cros-Aarteil S."/>
            <person name="Calhoun S."/>
            <person name="Haridas S."/>
            <person name="Kuo A."/>
            <person name="Mondo S."/>
            <person name="Pangilinan J."/>
            <person name="Riley R."/>
            <person name="LaButti K."/>
            <person name="Andreopoulos B."/>
            <person name="Lipzen A."/>
            <person name="Chen C."/>
            <person name="Yan M."/>
            <person name="Daum C."/>
            <person name="Ng V."/>
            <person name="Clum A."/>
            <person name="Steindorff A."/>
            <person name="Ohm R.A."/>
            <person name="Martin F."/>
            <person name="Silar P."/>
            <person name="Natvig D.O."/>
            <person name="Lalanne C."/>
            <person name="Gautier V."/>
            <person name="Ament-Velasquez S.L."/>
            <person name="Kruys A."/>
            <person name="Hutchinson M.I."/>
            <person name="Powell A.J."/>
            <person name="Barry K."/>
            <person name="Miller A.N."/>
            <person name="Grigoriev I.V."/>
            <person name="Debuchy R."/>
            <person name="Gladieux P."/>
            <person name="Hiltunen Thoren M."/>
            <person name="Johannesson H."/>
        </authorList>
    </citation>
    <scope>NUCLEOTIDE SEQUENCE</scope>
    <source>
        <strain evidence="2">CBS 538.74</strain>
    </source>
</reference>
<feature type="compositionally biased region" description="Polar residues" evidence="1">
    <location>
        <begin position="790"/>
        <end position="805"/>
    </location>
</feature>
<feature type="compositionally biased region" description="Low complexity" evidence="1">
    <location>
        <begin position="1536"/>
        <end position="1556"/>
    </location>
</feature>
<feature type="compositionally biased region" description="Low complexity" evidence="1">
    <location>
        <begin position="1362"/>
        <end position="1372"/>
    </location>
</feature>
<feature type="compositionally biased region" description="Polar residues" evidence="1">
    <location>
        <begin position="891"/>
        <end position="901"/>
    </location>
</feature>
<feature type="region of interest" description="Disordered" evidence="1">
    <location>
        <begin position="1009"/>
        <end position="1066"/>
    </location>
</feature>
<feature type="region of interest" description="Disordered" evidence="1">
    <location>
        <begin position="514"/>
        <end position="574"/>
    </location>
</feature>
<feature type="compositionally biased region" description="Basic and acidic residues" evidence="1">
    <location>
        <begin position="1617"/>
        <end position="1633"/>
    </location>
</feature>
<feature type="compositionally biased region" description="Low complexity" evidence="1">
    <location>
        <begin position="694"/>
        <end position="715"/>
    </location>
</feature>
<feature type="compositionally biased region" description="Gly residues" evidence="1">
    <location>
        <begin position="1720"/>
        <end position="1733"/>
    </location>
</feature>
<reference evidence="2" key="2">
    <citation type="submission" date="2023-05" db="EMBL/GenBank/DDBJ databases">
        <authorList>
            <consortium name="Lawrence Berkeley National Laboratory"/>
            <person name="Steindorff A."/>
            <person name="Hensen N."/>
            <person name="Bonometti L."/>
            <person name="Westerberg I."/>
            <person name="Brannstrom I.O."/>
            <person name="Guillou S."/>
            <person name="Cros-Aarteil S."/>
            <person name="Calhoun S."/>
            <person name="Haridas S."/>
            <person name="Kuo A."/>
            <person name="Mondo S."/>
            <person name="Pangilinan J."/>
            <person name="Riley R."/>
            <person name="Labutti K."/>
            <person name="Andreopoulos B."/>
            <person name="Lipzen A."/>
            <person name="Chen C."/>
            <person name="Yanf M."/>
            <person name="Daum C."/>
            <person name="Ng V."/>
            <person name="Clum A."/>
            <person name="Ohm R."/>
            <person name="Martin F."/>
            <person name="Silar P."/>
            <person name="Natvig D."/>
            <person name="Lalanne C."/>
            <person name="Gautier V."/>
            <person name="Ament-Velasquez S.L."/>
            <person name="Kruys A."/>
            <person name="Hutchinson M.I."/>
            <person name="Powell A.J."/>
            <person name="Barry K."/>
            <person name="Miller A.N."/>
            <person name="Grigoriev I.V."/>
            <person name="Debuchy R."/>
            <person name="Gladieux P."/>
            <person name="Thoren M.H."/>
            <person name="Johannesson H."/>
        </authorList>
    </citation>
    <scope>NUCLEOTIDE SEQUENCE</scope>
    <source>
        <strain evidence="2">CBS 538.74</strain>
    </source>
</reference>
<keyword evidence="3" id="KW-1185">Reference proteome</keyword>
<evidence type="ECO:0000256" key="1">
    <source>
        <dbReference type="SAM" id="MobiDB-lite"/>
    </source>
</evidence>
<organism evidence="2 3">
    <name type="scientific">Chaetomidium leptoderma</name>
    <dbReference type="NCBI Taxonomy" id="669021"/>
    <lineage>
        <taxon>Eukaryota</taxon>
        <taxon>Fungi</taxon>
        <taxon>Dikarya</taxon>
        <taxon>Ascomycota</taxon>
        <taxon>Pezizomycotina</taxon>
        <taxon>Sordariomycetes</taxon>
        <taxon>Sordariomycetidae</taxon>
        <taxon>Sordariales</taxon>
        <taxon>Chaetomiaceae</taxon>
        <taxon>Chaetomidium</taxon>
    </lineage>
</organism>
<feature type="compositionally biased region" description="Basic and acidic residues" evidence="1">
    <location>
        <begin position="1130"/>
        <end position="1139"/>
    </location>
</feature>
<comment type="caution">
    <text evidence="2">The sequence shown here is derived from an EMBL/GenBank/DDBJ whole genome shotgun (WGS) entry which is preliminary data.</text>
</comment>
<feature type="region of interest" description="Disordered" evidence="1">
    <location>
        <begin position="687"/>
        <end position="747"/>
    </location>
</feature>
<dbReference type="EMBL" id="MU856858">
    <property type="protein sequence ID" value="KAK4156953.1"/>
    <property type="molecule type" value="Genomic_DNA"/>
</dbReference>
<proteinExistence type="predicted"/>
<accession>A0AAN7A0H1</accession>
<feature type="region of interest" description="Disordered" evidence="1">
    <location>
        <begin position="963"/>
        <end position="987"/>
    </location>
</feature>
<gene>
    <name evidence="2" type="ORF">C8A00DRAFT_12167</name>
</gene>